<feature type="region of interest" description="Disordered" evidence="5">
    <location>
        <begin position="111"/>
        <end position="135"/>
    </location>
</feature>
<evidence type="ECO:0000256" key="3">
    <source>
        <dbReference type="ARBA" id="ARBA00022989"/>
    </source>
</evidence>
<dbReference type="GO" id="GO:0016020">
    <property type="term" value="C:membrane"/>
    <property type="evidence" value="ECO:0007669"/>
    <property type="project" value="UniProtKB-SubCell"/>
</dbReference>
<feature type="compositionally biased region" description="Pro residues" evidence="5">
    <location>
        <begin position="1"/>
        <end position="13"/>
    </location>
</feature>
<dbReference type="EMBL" id="CAKKNE010000005">
    <property type="protein sequence ID" value="CAH0376541.1"/>
    <property type="molecule type" value="Genomic_DNA"/>
</dbReference>
<feature type="transmembrane region" description="Helical" evidence="6">
    <location>
        <begin position="176"/>
        <end position="197"/>
    </location>
</feature>
<reference evidence="8" key="1">
    <citation type="submission" date="2021-11" db="EMBL/GenBank/DDBJ databases">
        <authorList>
            <consortium name="Genoscope - CEA"/>
            <person name="William W."/>
        </authorList>
    </citation>
    <scope>NUCLEOTIDE SEQUENCE</scope>
</reference>
<dbReference type="InterPro" id="IPR052706">
    <property type="entry name" value="Membrane-Transporter-like"/>
</dbReference>
<evidence type="ECO:0000259" key="7">
    <source>
        <dbReference type="PROSITE" id="PS50042"/>
    </source>
</evidence>
<dbReference type="InterPro" id="IPR018490">
    <property type="entry name" value="cNMP-bd_dom_sf"/>
</dbReference>
<dbReference type="OrthoDB" id="409725at2759"/>
<evidence type="ECO:0000256" key="1">
    <source>
        <dbReference type="ARBA" id="ARBA00004141"/>
    </source>
</evidence>
<feature type="region of interest" description="Disordered" evidence="5">
    <location>
        <begin position="64"/>
        <end position="89"/>
    </location>
</feature>
<keyword evidence="3 6" id="KW-1133">Transmembrane helix</keyword>
<feature type="transmembrane region" description="Helical" evidence="6">
    <location>
        <begin position="355"/>
        <end position="376"/>
    </location>
</feature>
<dbReference type="SUPFAM" id="SSF51206">
    <property type="entry name" value="cAMP-binding domain-like"/>
    <property type="match status" value="1"/>
</dbReference>
<organism evidence="8 9">
    <name type="scientific">Pelagomonas calceolata</name>
    <dbReference type="NCBI Taxonomy" id="35677"/>
    <lineage>
        <taxon>Eukaryota</taxon>
        <taxon>Sar</taxon>
        <taxon>Stramenopiles</taxon>
        <taxon>Ochrophyta</taxon>
        <taxon>Pelagophyceae</taxon>
        <taxon>Pelagomonadales</taxon>
        <taxon>Pelagomonadaceae</taxon>
        <taxon>Pelagomonas</taxon>
    </lineage>
</organism>
<dbReference type="SMART" id="SM00100">
    <property type="entry name" value="cNMP"/>
    <property type="match status" value="1"/>
</dbReference>
<keyword evidence="9" id="KW-1185">Reference proteome</keyword>
<evidence type="ECO:0000256" key="2">
    <source>
        <dbReference type="ARBA" id="ARBA00022692"/>
    </source>
</evidence>
<feature type="region of interest" description="Disordered" evidence="5">
    <location>
        <begin position="1"/>
        <end position="41"/>
    </location>
</feature>
<comment type="subcellular location">
    <subcellularLocation>
        <location evidence="1">Membrane</location>
        <topology evidence="1">Multi-pass membrane protein</topology>
    </subcellularLocation>
</comment>
<accession>A0A8J2X5Q9</accession>
<dbReference type="Pfam" id="PF00916">
    <property type="entry name" value="Sulfate_transp"/>
    <property type="match status" value="1"/>
</dbReference>
<feature type="transmembrane region" description="Helical" evidence="6">
    <location>
        <begin position="553"/>
        <end position="573"/>
    </location>
</feature>
<feature type="transmembrane region" description="Helical" evidence="6">
    <location>
        <begin position="289"/>
        <end position="309"/>
    </location>
</feature>
<keyword evidence="4 6" id="KW-0472">Membrane</keyword>
<dbReference type="Gene3D" id="2.60.120.10">
    <property type="entry name" value="Jelly Rolls"/>
    <property type="match status" value="1"/>
</dbReference>
<dbReference type="CDD" id="cd00038">
    <property type="entry name" value="CAP_ED"/>
    <property type="match status" value="1"/>
</dbReference>
<proteinExistence type="predicted"/>
<evidence type="ECO:0000256" key="6">
    <source>
        <dbReference type="SAM" id="Phobius"/>
    </source>
</evidence>
<feature type="transmembrane region" description="Helical" evidence="6">
    <location>
        <begin position="612"/>
        <end position="640"/>
    </location>
</feature>
<dbReference type="Pfam" id="PF00027">
    <property type="entry name" value="cNMP_binding"/>
    <property type="match status" value="1"/>
</dbReference>
<name>A0A8J2X5Q9_9STRA</name>
<comment type="caution">
    <text evidence="8">The sequence shown here is derived from an EMBL/GenBank/DDBJ whole genome shotgun (WGS) entry which is preliminary data.</text>
</comment>
<dbReference type="AlphaFoldDB" id="A0A8J2X5Q9"/>
<evidence type="ECO:0000313" key="9">
    <source>
        <dbReference type="Proteomes" id="UP000789595"/>
    </source>
</evidence>
<dbReference type="Gene3D" id="3.30.750.24">
    <property type="entry name" value="STAS domain"/>
    <property type="match status" value="1"/>
</dbReference>
<dbReference type="PANTHER" id="PTHR43310">
    <property type="entry name" value="SULFATE TRANSPORTER YBAR-RELATED"/>
    <property type="match status" value="1"/>
</dbReference>
<keyword evidence="2 6" id="KW-0812">Transmembrane</keyword>
<gene>
    <name evidence="8" type="ORF">PECAL_5P11370</name>
</gene>
<feature type="compositionally biased region" description="Low complexity" evidence="5">
    <location>
        <begin position="26"/>
        <end position="40"/>
    </location>
</feature>
<feature type="transmembrane region" description="Helical" evidence="6">
    <location>
        <begin position="516"/>
        <end position="541"/>
    </location>
</feature>
<feature type="transmembrane region" description="Helical" evidence="6">
    <location>
        <begin position="147"/>
        <end position="169"/>
    </location>
</feature>
<protein>
    <recommendedName>
        <fullName evidence="7">Cyclic nucleotide-binding domain-containing protein</fullName>
    </recommendedName>
</protein>
<dbReference type="PROSITE" id="PS50042">
    <property type="entry name" value="CNMP_BINDING_3"/>
    <property type="match status" value="1"/>
</dbReference>
<dbReference type="InterPro" id="IPR036513">
    <property type="entry name" value="STAS_dom_sf"/>
</dbReference>
<dbReference type="InterPro" id="IPR014710">
    <property type="entry name" value="RmlC-like_jellyroll"/>
</dbReference>
<dbReference type="InterPro" id="IPR011547">
    <property type="entry name" value="SLC26A/SulP_dom"/>
</dbReference>
<evidence type="ECO:0000313" key="8">
    <source>
        <dbReference type="EMBL" id="CAH0376541.1"/>
    </source>
</evidence>
<feature type="domain" description="Cyclic nucleotide-binding" evidence="7">
    <location>
        <begin position="847"/>
        <end position="938"/>
    </location>
</feature>
<evidence type="ECO:0000256" key="5">
    <source>
        <dbReference type="SAM" id="MobiDB-lite"/>
    </source>
</evidence>
<sequence>MDSPPPPPPPPTTRPRSNTFSGGSGPPRAARQPPTPTIATMRQHLRSVGHGDLIDPLAAVLLQSPRGPRRSSSEANIRAGPSYGALAKPPGHKQALSAYLRLEFLRSGRAEVSPPPMLAHDDVEARSPPRRSRAAPSFDYPQFRTDVMATCVAFVVTCVIYASTAQAIFGKLDPRLVFVGVDGALLGTALTGIVFALRSQVPWCIASTDVGFAPLLAQLADQCWKNIAPTKKHTFEVWSFEEDGALSYAAVPADTRRDFVATWVAASSLIFLLCGGVLWALGAFKLTRVVNFMPYPVISGMLASIGVSLCKSGARVAAAPGFRVSHELGILWLSCALVLALFMRLARRSGRVPTWLPPVAVVLVSSVAMYLGILIYDVDASEAAEAGGLFDWDPAMLATARGWAPLLDIDALGGPIQVENVDDDAEVGAAVTEAPFCVVLVSCLIGSGGECSLKHLSHRAVGGVATFFTHVRWAVVFQCRGVILAAATLGSIKIGLKTGAFPALFPNEAICADQEVAMVGFSNVCLGFLGVQGVAYSFSSLKLAEQVGASRRGVGLCLPLLCLLCWALGYAFLRHVPRFACGALLLDLGWDYVDTYLVGQISRGVVWTDVDVLAVFAVVATAIAASLLEAVAVGVVLCLAGTASRLARESVVAATLSGVDARSAVERSSRAQRRLDALGDAIRVLRLRGHVFFGSAPEVLSAATQRLDDPVARPLEHLVVDLEDCQTRALDLTAVETFQRLASLGDALGFRLCVAPALDLLVASLPSATFFDTADDALESCEDAVLDADVRSDLFRAASGDSSQSSMTSPKVGPGAPPHILLQDWLRANDADEAHGDASIPVVVAALAPSVGSRRYHAGEIVYSKGDPRDAAFYLVCAGRLRLMSGNPQRCVRKLGRGNAVGVGEFYGKGEDGPRSDTLVASTASTILRLPHDAVRELDTESPRAALYLHHLLARTLSGKNSGSKKLYRHNAPNP</sequence>
<dbReference type="InterPro" id="IPR000595">
    <property type="entry name" value="cNMP-bd_dom"/>
</dbReference>
<feature type="transmembrane region" description="Helical" evidence="6">
    <location>
        <begin position="329"/>
        <end position="346"/>
    </location>
</feature>
<feature type="transmembrane region" description="Helical" evidence="6">
    <location>
        <begin position="260"/>
        <end position="282"/>
    </location>
</feature>
<evidence type="ECO:0000256" key="4">
    <source>
        <dbReference type="ARBA" id="ARBA00023136"/>
    </source>
</evidence>
<dbReference type="PANTHER" id="PTHR43310:SF2">
    <property type="entry name" value="SLC26A_SULP TRANSPORTER DOMAIN-CONTAINING PROTEIN"/>
    <property type="match status" value="1"/>
</dbReference>
<dbReference type="Proteomes" id="UP000789595">
    <property type="component" value="Unassembled WGS sequence"/>
</dbReference>